<name>A0A099KQ59_COLPS</name>
<feature type="transmembrane region" description="Helical" evidence="1">
    <location>
        <begin position="63"/>
        <end position="87"/>
    </location>
</feature>
<feature type="transmembrane region" description="Helical" evidence="1">
    <location>
        <begin position="38"/>
        <end position="57"/>
    </location>
</feature>
<comment type="caution">
    <text evidence="2">The sequence shown here is derived from an EMBL/GenBank/DDBJ whole genome shotgun (WGS) entry which is preliminary data.</text>
</comment>
<accession>A0A099KQ59</accession>
<protein>
    <submittedName>
        <fullName evidence="2">Uncharacterized protein</fullName>
    </submittedName>
</protein>
<evidence type="ECO:0000313" key="2">
    <source>
        <dbReference type="EMBL" id="KGJ92032.1"/>
    </source>
</evidence>
<proteinExistence type="predicted"/>
<gene>
    <name evidence="2" type="ORF">ND2E_3140</name>
</gene>
<dbReference type="AlphaFoldDB" id="A0A099KQ59"/>
<evidence type="ECO:0000313" key="3">
    <source>
        <dbReference type="Proteomes" id="UP000029843"/>
    </source>
</evidence>
<feature type="transmembrane region" description="Helical" evidence="1">
    <location>
        <begin position="99"/>
        <end position="126"/>
    </location>
</feature>
<dbReference type="EMBL" id="JQED01000024">
    <property type="protein sequence ID" value="KGJ92032.1"/>
    <property type="molecule type" value="Genomic_DNA"/>
</dbReference>
<organism evidence="2 3">
    <name type="scientific">Colwellia psychrerythraea</name>
    <name type="common">Vibrio psychroerythus</name>
    <dbReference type="NCBI Taxonomy" id="28229"/>
    <lineage>
        <taxon>Bacteria</taxon>
        <taxon>Pseudomonadati</taxon>
        <taxon>Pseudomonadota</taxon>
        <taxon>Gammaproteobacteria</taxon>
        <taxon>Alteromonadales</taxon>
        <taxon>Colwelliaceae</taxon>
        <taxon>Colwellia</taxon>
    </lineage>
</organism>
<keyword evidence="1" id="KW-0812">Transmembrane</keyword>
<dbReference type="PATRIC" id="fig|28229.4.peg.2186"/>
<reference evidence="2 3" key="1">
    <citation type="submission" date="2014-08" db="EMBL/GenBank/DDBJ databases">
        <title>Genomic and Phenotypic Diversity of Colwellia psychrerythraea strains from Disparate Marine Basins.</title>
        <authorList>
            <person name="Techtmann S.M."/>
            <person name="Stelling S.C."/>
            <person name="Utturkar S.M."/>
            <person name="Alshibli N."/>
            <person name="Harris A."/>
            <person name="Brown S.D."/>
            <person name="Hazen T.C."/>
        </authorList>
    </citation>
    <scope>NUCLEOTIDE SEQUENCE [LARGE SCALE GENOMIC DNA]</scope>
    <source>
        <strain evidence="2 3">ND2E</strain>
    </source>
</reference>
<dbReference type="Proteomes" id="UP000029843">
    <property type="component" value="Unassembled WGS sequence"/>
</dbReference>
<sequence length="152" mass="17000">MGITASYNKLLYSLNLSLKCEVPLSIIANFTGKRWLKISLRTVHLVGFAGVFASILTATEQDVYWGITIVSGLGLLSFEALSNFVWFVQIRALALYIKLALLTCVFFFDEYAWYCLVAIIIISGMISHAPSSVRYYSFIHGRKITSLNNTKG</sequence>
<keyword evidence="1" id="KW-0472">Membrane</keyword>
<keyword evidence="1" id="KW-1133">Transmembrane helix</keyword>
<evidence type="ECO:0000256" key="1">
    <source>
        <dbReference type="SAM" id="Phobius"/>
    </source>
</evidence>